<comment type="caution">
    <text evidence="2">The sequence shown here is derived from an EMBL/GenBank/DDBJ whole genome shotgun (WGS) entry which is preliminary data.</text>
</comment>
<evidence type="ECO:0000313" key="2">
    <source>
        <dbReference type="EMBL" id="KAH1098884.1"/>
    </source>
</evidence>
<dbReference type="PANTHER" id="PTHR47723">
    <property type="entry name" value="OS05G0353850 PROTEIN"/>
    <property type="match status" value="1"/>
</dbReference>
<dbReference type="PANTHER" id="PTHR47723:SF19">
    <property type="entry name" value="POLYNUCLEOTIDYL TRANSFERASE, RIBONUCLEASE H-LIKE SUPERFAMILY PROTEIN"/>
    <property type="match status" value="1"/>
</dbReference>
<dbReference type="Gene3D" id="3.30.420.10">
    <property type="entry name" value="Ribonuclease H-like superfamily/Ribonuclease H"/>
    <property type="match status" value="1"/>
</dbReference>
<proteinExistence type="predicted"/>
<feature type="domain" description="RNase H type-1" evidence="1">
    <location>
        <begin position="13"/>
        <end position="87"/>
    </location>
</feature>
<evidence type="ECO:0000313" key="3">
    <source>
        <dbReference type="Proteomes" id="UP000828251"/>
    </source>
</evidence>
<dbReference type="EMBL" id="JAIQCV010000005">
    <property type="protein sequence ID" value="KAH1098884.1"/>
    <property type="molecule type" value="Genomic_DNA"/>
</dbReference>
<dbReference type="AlphaFoldDB" id="A0A9D4AAP9"/>
<dbReference type="Proteomes" id="UP000828251">
    <property type="component" value="Unassembled WGS sequence"/>
</dbReference>
<dbReference type="InterPro" id="IPR036397">
    <property type="entry name" value="RNaseH_sf"/>
</dbReference>
<organism evidence="2 3">
    <name type="scientific">Gossypium stocksii</name>
    <dbReference type="NCBI Taxonomy" id="47602"/>
    <lineage>
        <taxon>Eukaryota</taxon>
        <taxon>Viridiplantae</taxon>
        <taxon>Streptophyta</taxon>
        <taxon>Embryophyta</taxon>
        <taxon>Tracheophyta</taxon>
        <taxon>Spermatophyta</taxon>
        <taxon>Magnoliopsida</taxon>
        <taxon>eudicotyledons</taxon>
        <taxon>Gunneridae</taxon>
        <taxon>Pentapetalae</taxon>
        <taxon>rosids</taxon>
        <taxon>malvids</taxon>
        <taxon>Malvales</taxon>
        <taxon>Malvaceae</taxon>
        <taxon>Malvoideae</taxon>
        <taxon>Gossypium</taxon>
    </lineage>
</organism>
<dbReference type="InterPro" id="IPR002156">
    <property type="entry name" value="RNaseH_domain"/>
</dbReference>
<dbReference type="OrthoDB" id="961708at2759"/>
<dbReference type="Pfam" id="PF13456">
    <property type="entry name" value="RVT_3"/>
    <property type="match status" value="1"/>
</dbReference>
<evidence type="ECO:0000259" key="1">
    <source>
        <dbReference type="Pfam" id="PF13456"/>
    </source>
</evidence>
<dbReference type="InterPro" id="IPR044730">
    <property type="entry name" value="RNase_H-like_dom_plant"/>
</dbReference>
<dbReference type="GO" id="GO:0004523">
    <property type="term" value="F:RNA-DNA hybrid ribonuclease activity"/>
    <property type="evidence" value="ECO:0007669"/>
    <property type="project" value="InterPro"/>
</dbReference>
<protein>
    <recommendedName>
        <fullName evidence="1">RNase H type-1 domain-containing protein</fullName>
    </recommendedName>
</protein>
<name>A0A9D4AAP9_9ROSI</name>
<accession>A0A9D4AAP9</accession>
<dbReference type="SUPFAM" id="SSF53098">
    <property type="entry name" value="Ribonuclease H-like"/>
    <property type="match status" value="1"/>
</dbReference>
<dbReference type="GO" id="GO:0003676">
    <property type="term" value="F:nucleic acid binding"/>
    <property type="evidence" value="ECO:0007669"/>
    <property type="project" value="InterPro"/>
</dbReference>
<dbReference type="InterPro" id="IPR053151">
    <property type="entry name" value="RNase_H-like"/>
</dbReference>
<reference evidence="2 3" key="1">
    <citation type="journal article" date="2021" name="Plant Biotechnol. J.">
        <title>Multi-omics assisted identification of the key and species-specific regulatory components of drought-tolerant mechanisms in Gossypium stocksii.</title>
        <authorList>
            <person name="Yu D."/>
            <person name="Ke L."/>
            <person name="Zhang D."/>
            <person name="Wu Y."/>
            <person name="Sun Y."/>
            <person name="Mei J."/>
            <person name="Sun J."/>
            <person name="Sun Y."/>
        </authorList>
    </citation>
    <scope>NUCLEOTIDE SEQUENCE [LARGE SCALE GENOMIC DNA]</scope>
    <source>
        <strain evidence="3">cv. E1</strain>
        <tissue evidence="2">Leaf</tissue>
    </source>
</reference>
<dbReference type="CDD" id="cd06222">
    <property type="entry name" value="RNase_H_like"/>
    <property type="match status" value="1"/>
</dbReference>
<gene>
    <name evidence="2" type="ORF">J1N35_015805</name>
</gene>
<sequence length="98" mass="10847">MEVHTFEDSILLNTDGAVQLDSGLAAAGGVVRDKEGNWIVGYHRFLGKCAIFDAELWGILDGLKIIQRRGRVHVIIQMDSLEVVKTFSEILLLIVTPL</sequence>
<keyword evidence="3" id="KW-1185">Reference proteome</keyword>
<dbReference type="InterPro" id="IPR012337">
    <property type="entry name" value="RNaseH-like_sf"/>
</dbReference>